<gene>
    <name evidence="1" type="ordered locus">CA2559_01985</name>
</gene>
<dbReference type="Proteomes" id="UP000002297">
    <property type="component" value="Chromosome"/>
</dbReference>
<dbReference type="STRING" id="216432.CA2559_01985"/>
<dbReference type="HOGENOM" id="CLU_147285_0_0_10"/>
<organism evidence="1 2">
    <name type="scientific">Croceibacter atlanticus (strain ATCC BAA-628 / JCM 21780 / CIP 108009 / IAM 15332 / KCTC 12090 / HTCC2559)</name>
    <dbReference type="NCBI Taxonomy" id="216432"/>
    <lineage>
        <taxon>Bacteria</taxon>
        <taxon>Pseudomonadati</taxon>
        <taxon>Bacteroidota</taxon>
        <taxon>Flavobacteriia</taxon>
        <taxon>Flavobacteriales</taxon>
        <taxon>Flavobacteriaceae</taxon>
        <taxon>Croceibacter</taxon>
    </lineage>
</organism>
<sequence length="120" mass="13983">MQKPEALSSAVNLFEEATSLNLFKNLVVQVEKDFNLASVDLEIDTIESTTPNSLLDGIESKIYYLLQYDTSTYINLLYIIDVPEHSIKYLKAENLEQFSKDISFLILKRCWMKVWYKANY</sequence>
<dbReference type="EMBL" id="CP002046">
    <property type="protein sequence ID" value="EAP87486.1"/>
    <property type="molecule type" value="Genomic_DNA"/>
</dbReference>
<dbReference type="eggNOG" id="ENOG5032TGC">
    <property type="taxonomic scope" value="Bacteria"/>
</dbReference>
<dbReference type="KEGG" id="cat:CA2559_01985"/>
<name>A3U5G9_CROAH</name>
<reference evidence="1 2" key="1">
    <citation type="journal article" date="2010" name="J. Bacteriol.">
        <title>The complete genome sequence of Croceibacter atlanticus HTCC2559T.</title>
        <authorList>
            <person name="Oh H.M."/>
            <person name="Kang I."/>
            <person name="Ferriera S."/>
            <person name="Giovannoni S.J."/>
            <person name="Cho J.C."/>
        </authorList>
    </citation>
    <scope>NUCLEOTIDE SEQUENCE [LARGE SCALE GENOMIC DNA]</scope>
    <source>
        <strain evidence="2">ATCC BAA-628 / HTCC2559 / KCTC 12090</strain>
    </source>
</reference>
<evidence type="ECO:0000313" key="1">
    <source>
        <dbReference type="EMBL" id="EAP87486.1"/>
    </source>
</evidence>
<dbReference type="RefSeq" id="WP_013186164.1">
    <property type="nucleotide sequence ID" value="NC_014230.1"/>
</dbReference>
<dbReference type="AlphaFoldDB" id="A3U5G9"/>
<dbReference type="GeneID" id="89452194"/>
<protein>
    <submittedName>
        <fullName evidence="1">Uncharacterized protein</fullName>
    </submittedName>
</protein>
<proteinExistence type="predicted"/>
<evidence type="ECO:0000313" key="2">
    <source>
        <dbReference type="Proteomes" id="UP000002297"/>
    </source>
</evidence>
<accession>A3U5G9</accession>
<keyword evidence="2" id="KW-1185">Reference proteome</keyword>
<dbReference type="OrthoDB" id="1120195at2"/>